<sequence>MARKALLALTLSQQMICWLEEKETAEGRRTRKEEHGGFSAETAVEIGERIRGGDSGIEIRAVWGLRLQWPMKSSGSGLINGCVSTLVLPCSARPDGAGTTSCIYNY</sequence>
<gene>
    <name evidence="1" type="primary">OSJNBa0004B24.6</name>
</gene>
<accession>Q9AYA3</accession>
<reference evidence="2" key="1">
    <citation type="journal article" date="2005" name="Nature">
        <title>The map-based sequence of the rice genome.</title>
        <authorList>
            <consortium name="International rice genome sequencing project (IRGSP)"/>
            <person name="Matsumoto T."/>
            <person name="Wu J."/>
            <person name="Kanamori H."/>
            <person name="Katayose Y."/>
            <person name="Fujisawa M."/>
            <person name="Namiki N."/>
            <person name="Mizuno H."/>
            <person name="Yamamoto K."/>
            <person name="Antonio B.A."/>
            <person name="Baba T."/>
            <person name="Sakata K."/>
            <person name="Nagamura Y."/>
            <person name="Aoki H."/>
            <person name="Arikawa K."/>
            <person name="Arita K."/>
            <person name="Bito T."/>
            <person name="Chiden Y."/>
            <person name="Fujitsuka N."/>
            <person name="Fukunaka R."/>
            <person name="Hamada M."/>
            <person name="Harada C."/>
            <person name="Hayashi A."/>
            <person name="Hijishita S."/>
            <person name="Honda M."/>
            <person name="Hosokawa S."/>
            <person name="Ichikawa Y."/>
            <person name="Idonuma A."/>
            <person name="Iijima M."/>
            <person name="Ikeda M."/>
            <person name="Ikeno M."/>
            <person name="Ito K."/>
            <person name="Ito S."/>
            <person name="Ito T."/>
            <person name="Ito Y."/>
            <person name="Ito Y."/>
            <person name="Iwabuchi A."/>
            <person name="Kamiya K."/>
            <person name="Karasawa W."/>
            <person name="Kurita K."/>
            <person name="Katagiri S."/>
            <person name="Kikuta A."/>
            <person name="Kobayashi H."/>
            <person name="Kobayashi N."/>
            <person name="Machita K."/>
            <person name="Maehara T."/>
            <person name="Masukawa M."/>
            <person name="Mizubayashi T."/>
            <person name="Mukai Y."/>
            <person name="Nagasaki H."/>
            <person name="Nagata Y."/>
            <person name="Naito S."/>
            <person name="Nakashima M."/>
            <person name="Nakama Y."/>
            <person name="Nakamichi Y."/>
            <person name="Nakamura M."/>
            <person name="Meguro A."/>
            <person name="Negishi M."/>
            <person name="Ohta I."/>
            <person name="Ohta T."/>
            <person name="Okamoto M."/>
            <person name="Ono N."/>
            <person name="Saji S."/>
            <person name="Sakaguchi M."/>
            <person name="Sakai K."/>
            <person name="Shibata M."/>
            <person name="Shimokawa T."/>
            <person name="Song J."/>
            <person name="Takazaki Y."/>
            <person name="Terasawa K."/>
            <person name="Tsugane M."/>
            <person name="Tsuji K."/>
            <person name="Ueda S."/>
            <person name="Waki K."/>
            <person name="Yamagata H."/>
            <person name="Yamamoto M."/>
            <person name="Yamamoto S."/>
            <person name="Yamane H."/>
            <person name="Yoshiki S."/>
            <person name="Yoshihara R."/>
            <person name="Yukawa K."/>
            <person name="Zhong H."/>
            <person name="Yano M."/>
            <person name="Yuan Q."/>
            <person name="Ouyang S."/>
            <person name="Liu J."/>
            <person name="Jones K.M."/>
            <person name="Gansberger K."/>
            <person name="Moffat K."/>
            <person name="Hill J."/>
            <person name="Bera J."/>
            <person name="Fadrosh D."/>
            <person name="Jin S."/>
            <person name="Johri S."/>
            <person name="Kim M."/>
            <person name="Overton L."/>
            <person name="Reardon M."/>
            <person name="Tsitrin T."/>
            <person name="Vuong H."/>
            <person name="Weaver B."/>
            <person name="Ciecko A."/>
            <person name="Tallon L."/>
            <person name="Jackson J."/>
            <person name="Pai G."/>
            <person name="Aken S.V."/>
            <person name="Utterback T."/>
            <person name="Reidmuller S."/>
            <person name="Feldblyum T."/>
            <person name="Hsiao J."/>
            <person name="Zismann V."/>
            <person name="Iobst S."/>
            <person name="de Vazeille A.R."/>
            <person name="Buell C.R."/>
            <person name="Ying K."/>
            <person name="Li Y."/>
            <person name="Lu T."/>
            <person name="Huang Y."/>
            <person name="Zhao Q."/>
            <person name="Feng Q."/>
            <person name="Zhang L."/>
            <person name="Zhu J."/>
            <person name="Weng Q."/>
            <person name="Mu J."/>
            <person name="Lu Y."/>
            <person name="Fan D."/>
            <person name="Liu Y."/>
            <person name="Guan J."/>
            <person name="Zhang Y."/>
            <person name="Yu S."/>
            <person name="Liu X."/>
            <person name="Zhang Y."/>
            <person name="Hong G."/>
            <person name="Han B."/>
            <person name="Choisne N."/>
            <person name="Demange N."/>
            <person name="Orjeda G."/>
            <person name="Samain S."/>
            <person name="Cattolico L."/>
            <person name="Pelletier E."/>
            <person name="Couloux A."/>
            <person name="Segurens B."/>
            <person name="Wincker P."/>
            <person name="D'Hont A."/>
            <person name="Scarpelli C."/>
            <person name="Weissenbach J."/>
            <person name="Salanoubat M."/>
            <person name="Quetier F."/>
            <person name="Yu Y."/>
            <person name="Kim H.R."/>
            <person name="Rambo T."/>
            <person name="Currie J."/>
            <person name="Collura K."/>
            <person name="Luo M."/>
            <person name="Yang T."/>
            <person name="Ammiraju J.S.S."/>
            <person name="Engler F."/>
            <person name="Soderlund C."/>
            <person name="Wing R.A."/>
            <person name="Palmer L.E."/>
            <person name="de la Bastide M."/>
            <person name="Spiegel L."/>
            <person name="Nascimento L."/>
            <person name="Zutavern T."/>
            <person name="O'Shaughnessy A."/>
            <person name="Dike S."/>
            <person name="Dedhia N."/>
            <person name="Preston R."/>
            <person name="Balija V."/>
            <person name="McCombie W.R."/>
            <person name="Chow T."/>
            <person name="Chen H."/>
            <person name="Chung M."/>
            <person name="Chen C."/>
            <person name="Shaw J."/>
            <person name="Wu H."/>
            <person name="Hsiao K."/>
            <person name="Chao Y."/>
            <person name="Chu M."/>
            <person name="Cheng C."/>
            <person name="Hour A."/>
            <person name="Lee P."/>
            <person name="Lin S."/>
            <person name="Lin Y."/>
            <person name="Liou J."/>
            <person name="Liu S."/>
            <person name="Hsing Y."/>
            <person name="Raghuvanshi S."/>
            <person name="Mohanty A."/>
            <person name="Bharti A.K."/>
            <person name="Gaur A."/>
            <person name="Gupta V."/>
            <person name="Kumar D."/>
            <person name="Ravi V."/>
            <person name="Vij S."/>
            <person name="Kapur A."/>
            <person name="Khurana P."/>
            <person name="Khurana P."/>
            <person name="Khurana J.P."/>
            <person name="Tyagi A.K."/>
            <person name="Gaikwad K."/>
            <person name="Singh A."/>
            <person name="Dalal V."/>
            <person name="Srivastava S."/>
            <person name="Dixit A."/>
            <person name="Pal A.K."/>
            <person name="Ghazi I.A."/>
            <person name="Yadav M."/>
            <person name="Pandit A."/>
            <person name="Bhargava A."/>
            <person name="Sureshbabu K."/>
            <person name="Batra K."/>
            <person name="Sharma T.R."/>
            <person name="Mohapatra T."/>
            <person name="Singh N.K."/>
            <person name="Messing J."/>
            <person name="Nelson A.B."/>
            <person name="Fuks G."/>
            <person name="Kavchok S."/>
            <person name="Keizer G."/>
            <person name="Linton E."/>
            <person name="Llaca V."/>
            <person name="Song R."/>
            <person name="Tanyolac B."/>
            <person name="Young S."/>
            <person name="Ho-Il K."/>
            <person name="Hahn J.H."/>
            <person name="Sangsakoo G."/>
            <person name="Vanavichit A."/>
            <person name="de Mattos Luiz.A.T."/>
            <person name="Zimmer P.D."/>
            <person name="Malone G."/>
            <person name="Dellagostin O."/>
            <person name="de Oliveira A.C."/>
            <person name="Bevan M."/>
            <person name="Bancroft I."/>
            <person name="Minx P."/>
            <person name="Cordum H."/>
            <person name="Wilson R."/>
            <person name="Cheng Z."/>
            <person name="Jin W."/>
            <person name="Jiang J."/>
            <person name="Leong S.A."/>
            <person name="Iwama H."/>
            <person name="Gojobori T."/>
            <person name="Itoh T."/>
            <person name="Niimura Y."/>
            <person name="Fujii Y."/>
            <person name="Habara T."/>
            <person name="Sakai H."/>
            <person name="Sato Y."/>
            <person name="Wilson G."/>
            <person name="Kumar K."/>
            <person name="McCouch S."/>
            <person name="Juretic N."/>
            <person name="Hoen D."/>
            <person name="Wright S."/>
            <person name="Bruskiewich R."/>
            <person name="Bureau T."/>
            <person name="Miyao A."/>
            <person name="Hirochika H."/>
            <person name="Nishikawa T."/>
            <person name="Kadowaki K."/>
            <person name="Sugiura M."/>
            <person name="Burr B."/>
            <person name="Sasaki T."/>
        </authorList>
    </citation>
    <scope>NUCLEOTIDE SEQUENCE [LARGE SCALE GENOMIC DNA]</scope>
    <source>
        <strain evidence="2">cv. Nipponbare</strain>
    </source>
</reference>
<evidence type="ECO:0000313" key="2">
    <source>
        <dbReference type="Proteomes" id="UP000000763"/>
    </source>
</evidence>
<name>Q9AYA3_ORYSJ</name>
<reference evidence="2" key="2">
    <citation type="journal article" date="2008" name="Nucleic Acids Res.">
        <title>The rice annotation project database (RAP-DB): 2008 update.</title>
        <authorList>
            <consortium name="The rice annotation project (RAP)"/>
        </authorList>
    </citation>
    <scope>GENOME REANNOTATION</scope>
    <source>
        <strain evidence="2">cv. Nipponbare</strain>
    </source>
</reference>
<protein>
    <submittedName>
        <fullName evidence="1">Uncharacterized protein</fullName>
    </submittedName>
</protein>
<proteinExistence type="predicted"/>
<dbReference type="AlphaFoldDB" id="Q9AYA3"/>
<evidence type="ECO:0000313" key="1">
    <source>
        <dbReference type="EMBL" id="AAG59646.1"/>
    </source>
</evidence>
<dbReference type="EMBL" id="AC084319">
    <property type="protein sequence ID" value="AAG59646.1"/>
    <property type="molecule type" value="Genomic_DNA"/>
</dbReference>
<dbReference type="Proteomes" id="UP000000763">
    <property type="component" value="Chromosome 3"/>
</dbReference>
<organism evidence="1 2">
    <name type="scientific">Oryza sativa subsp. japonica</name>
    <name type="common">Rice</name>
    <dbReference type="NCBI Taxonomy" id="39947"/>
    <lineage>
        <taxon>Eukaryota</taxon>
        <taxon>Viridiplantae</taxon>
        <taxon>Streptophyta</taxon>
        <taxon>Embryophyta</taxon>
        <taxon>Tracheophyta</taxon>
        <taxon>Spermatophyta</taxon>
        <taxon>Magnoliopsida</taxon>
        <taxon>Liliopsida</taxon>
        <taxon>Poales</taxon>
        <taxon>Poaceae</taxon>
        <taxon>BOP clade</taxon>
        <taxon>Oryzoideae</taxon>
        <taxon>Oryzeae</taxon>
        <taxon>Oryzinae</taxon>
        <taxon>Oryza</taxon>
        <taxon>Oryza sativa</taxon>
    </lineage>
</organism>